<organism evidence="1 2">
    <name type="scientific">Castor canadensis</name>
    <name type="common">American beaver</name>
    <dbReference type="NCBI Taxonomy" id="51338"/>
    <lineage>
        <taxon>Eukaryota</taxon>
        <taxon>Metazoa</taxon>
        <taxon>Chordata</taxon>
        <taxon>Craniata</taxon>
        <taxon>Vertebrata</taxon>
        <taxon>Euteleostomi</taxon>
        <taxon>Mammalia</taxon>
        <taxon>Eutheria</taxon>
        <taxon>Euarchontoglires</taxon>
        <taxon>Glires</taxon>
        <taxon>Rodentia</taxon>
        <taxon>Castorimorpha</taxon>
        <taxon>Castoridae</taxon>
        <taxon>Castor</taxon>
    </lineage>
</organism>
<gene>
    <name evidence="2" type="primary">Dock3</name>
</gene>
<reference evidence="2" key="1">
    <citation type="submission" date="2025-08" db="UniProtKB">
        <authorList>
            <consortium name="RefSeq"/>
        </authorList>
    </citation>
    <scope>IDENTIFICATION</scope>
</reference>
<keyword evidence="1" id="KW-1185">Reference proteome</keyword>
<name>A0AC58LE61_CASCN</name>
<dbReference type="RefSeq" id="XP_073915436.1">
    <property type="nucleotide sequence ID" value="XM_074059335.1"/>
</dbReference>
<evidence type="ECO:0000313" key="2">
    <source>
        <dbReference type="RefSeq" id="XP_073915436.1"/>
    </source>
</evidence>
<protein>
    <submittedName>
        <fullName evidence="2">Dedicator of cytokinesis protein 3 isoform X3</fullName>
    </submittedName>
</protein>
<accession>A0AC58LE61</accession>
<dbReference type="Proteomes" id="UP001732720">
    <property type="component" value="Chromosome 17"/>
</dbReference>
<evidence type="ECO:0000313" key="1">
    <source>
        <dbReference type="Proteomes" id="UP001732720"/>
    </source>
</evidence>
<sequence>MWTPTEEEKYGVVICSFRGSVPQGLVLEIGETVQILEKCEGWYRGVSTKKPNVKGIFPANYIHLKKAIVSNRGQYETVVPLEDSIVTEVTATLQEWASLWKQLYVKHKVDLFYKLRHVMNELIDLRRQLLSGHLTQDQVREVKRHITVRLDWGNEHLGLDLVPRKDFEVVDSDQISVSDLYKMHLSSRQSVQQSTSQVDTMRPRHGETCRMPVPHHFFLSLKSFTYNTIGEDTDVFFSLYDMREGKQISERFLVRLNKNGGPRNPEKIERMCALFTDLSSKDMKRDLYIVAHVIRIGRMLLNDSKKGPAHLHYRRPYGCAVLSILDVIQSLTELKEEKDFVLKVYTCNNESEWAQIHENIIRKSSAKYSAPSASHGLIISLQLLRGDMEQIRRENPMIFNRGLAFTRKLGFPDVIMPGDIRNDLYLTLEKGDFERGGKSVQKNIEVTMYVLYADGEILKDCISLGSGEPNRSSYHSFVLYHSNSPRWGEIIKLPIPIDRFRGSHLRFEFRHCSTKDKGEKKLFGFAFSPLMRDDGTTLSDDIHELYVYKCDENSTFNNHALYLGLPCCKEDYNGCPNIPSSLIFQRSTKESFFISTQLSSTKLTQNVDLLALLKWKAFPDRIMDILGRLRHVSGEEIVKFLQDILDTLFVILDDNTEKYGLLVFQSLVFIINLLRDIKYFHFRPVMDTYIQKHFAGALAYKELIRCLKWYMDCSAELIRQDHIQEAMRALEYLFKFIVQSRILYSRATCGMEEEQFRSSIQELFQSIRFVLSLDSRNSETLLFTQAALLNSFPTIFDELLQMFTVQEVAEFVRGTLGSMPSTVHIGQSMDVVKLQSIARTVDSRLFSFSESRRILLPVVLHHIHLHLRQQKELLICSGILGSIFSIIKTSSLEADVMEEVEMMVESLLDVLLQTLLTIMSKSHAQEAVRGQRCPQCTAEITGEYVSCLLSLLRQMCDTHYQHLLDNFQSKDELKEFLLKIFCVFRNLMKMSVFPRDWMVMRLLTSNIIVTTVQYLSSALHKNFTETDFDFKVWNSYFSLAVLFINQPSLQLEIITPAKRKKILDKYGDMRVMMAYELFSMWQNLGEHKIHFIPGMIGPFLGVTLVPQPEVRNIMIPIFHDMMDWEQRKNGNFKQVEAELIDKLDSMVSEGKGDESYRELFSLLLLEKVEQETWRETGISFVTSVTRLMERLLDYRDCMKGEETENKKIGCTVNLMNFYKSEINKEEMYIRYIHKLCDMHLQAENYTEAAFTLLLYCELLQWEDRPLREFLHYPSQTEWQRKEGLCRKIIHYFNKGKSWEFGIPLCRELACQYENLYDYQSLSWIRKMEASYYDNIIEQQRLEPEFFRVGFYGRKFPFFLRNKEYVCRGHDYERLEAFQQRMLSEFPQAVAMQHPNHPDDAILQCDAQYLQIYAVTPIPEYVDVLQMDRVPDRVKSFYRVNNVRKFRYDRPFHKGPKDKENEFKSLWIERTTLTLTHSLPGISRWFEVERRELVEVSPLENAIQVVENKNQELRALISQYQHKQVHGNINLLSMCLNGVIDAAVNGGIARYQEAFFDKDYITKHPGDAEKIAQLKELMQEQVHVLGVGLAVHEKFVHPEMRPLHKKLIDQFQMMRASLYHEFPGLDKLSPACSGTSTPRGNVLASHSPMSPENIKMSHRHSPMNLMGTGRHSSSSLSSHASSEAGNMVMMGDSSMGEAPEDLYHHMQLTYHNPRYQGSVTNVSVLSSSQASPSSSSLSSTHSAPSQMITSAPSSARGSPSLPDKYRHAREMMLLLPTHRDRPSSAMYPAAILENGQPPNFQRALFQQVVGACKPCSDPNLSIAEKAVPAAPSSWSLDSGAQEAQPFLSTHTGHTLAPPVPPRSLLHGHYSLHFDAFHHPLGDIPPALPARTLRKSPLHPIPASPTSPQSGLDGSNSTLSGSASSGVSSLSESNFGHSSEVPPRTDTMDSMPSQAWNGDEDLEPPYLPVHYSLSESAVLDSIKVQPCRSHSAPGCVIPQDPTDPPALPPKPYHPRLPALEHDEGVLLREEAERPRGLHRKASLPPGSTKEEQARMAWEHGRGEQ</sequence>
<proteinExistence type="predicted"/>